<name>A0A165SC82_9AGAM</name>
<reference evidence="1 2" key="1">
    <citation type="journal article" date="2016" name="Mol. Biol. Evol.">
        <title>Comparative Genomics of Early-Diverging Mushroom-Forming Fungi Provides Insights into the Origins of Lignocellulose Decay Capabilities.</title>
        <authorList>
            <person name="Nagy L.G."/>
            <person name="Riley R."/>
            <person name="Tritt A."/>
            <person name="Adam C."/>
            <person name="Daum C."/>
            <person name="Floudas D."/>
            <person name="Sun H."/>
            <person name="Yadav J.S."/>
            <person name="Pangilinan J."/>
            <person name="Larsson K.H."/>
            <person name="Matsuura K."/>
            <person name="Barry K."/>
            <person name="Labutti K."/>
            <person name="Kuo R."/>
            <person name="Ohm R.A."/>
            <person name="Bhattacharya S.S."/>
            <person name="Shirouzu T."/>
            <person name="Yoshinaga Y."/>
            <person name="Martin F.M."/>
            <person name="Grigoriev I.V."/>
            <person name="Hibbett D.S."/>
        </authorList>
    </citation>
    <scope>NUCLEOTIDE SEQUENCE [LARGE SCALE GENOMIC DNA]</scope>
    <source>
        <strain evidence="1 2">HHB14362 ss-1</strain>
    </source>
</reference>
<gene>
    <name evidence="1" type="ORF">NEOLEDRAFT_1134152</name>
</gene>
<protein>
    <submittedName>
        <fullName evidence="1">Uncharacterized protein</fullName>
    </submittedName>
</protein>
<dbReference type="InParanoid" id="A0A165SC82"/>
<organism evidence="1 2">
    <name type="scientific">Neolentinus lepideus HHB14362 ss-1</name>
    <dbReference type="NCBI Taxonomy" id="1314782"/>
    <lineage>
        <taxon>Eukaryota</taxon>
        <taxon>Fungi</taxon>
        <taxon>Dikarya</taxon>
        <taxon>Basidiomycota</taxon>
        <taxon>Agaricomycotina</taxon>
        <taxon>Agaricomycetes</taxon>
        <taxon>Gloeophyllales</taxon>
        <taxon>Gloeophyllaceae</taxon>
        <taxon>Neolentinus</taxon>
    </lineage>
</organism>
<sequence length="163" mass="16852">MSASPSTLNLTALTAQNGSSVFECWSLQPGFTSSAQPGTAGAVSLQLGDLANASYSILPAGFDAGRHNAPNVQYVVFLSGLAYITLPNSTADVWVEGGQSGVIIATDTAAVSTYGHITTYPSGMETIALQIPTEGGLVPNHTVLHSGPCATTEQKQKRLIELD</sequence>
<evidence type="ECO:0000313" key="2">
    <source>
        <dbReference type="Proteomes" id="UP000076761"/>
    </source>
</evidence>
<dbReference type="AlphaFoldDB" id="A0A165SC82"/>
<dbReference type="OrthoDB" id="3223416at2759"/>
<keyword evidence="2" id="KW-1185">Reference proteome</keyword>
<evidence type="ECO:0000313" key="1">
    <source>
        <dbReference type="EMBL" id="KZT24947.1"/>
    </source>
</evidence>
<proteinExistence type="predicted"/>
<dbReference type="EMBL" id="KV425574">
    <property type="protein sequence ID" value="KZT24947.1"/>
    <property type="molecule type" value="Genomic_DNA"/>
</dbReference>
<dbReference type="Proteomes" id="UP000076761">
    <property type="component" value="Unassembled WGS sequence"/>
</dbReference>
<accession>A0A165SC82</accession>